<sequence>MASASILPAMSNGSGQSVHPFFTRPTQHTQPKADSREANCIEDVDNDDDAEYREQGADEKPKKKTSKSKSKKNEHQLGKQQTQKTLGEIVNPRASGSSTVVNFTDAPEVDEKRKKRRRTNEHESVDVGLEGQQSLRTDGVSYVHQEEGRASPRVLIPASPPSRLAHSPAETRPSQSETLAPKTPPRKVLRLNAQGKFSSPPAKKSTEEEPILGPPKRRGRSRNPDLITPNKHLLVKVSYGTNDVARSEVGQKIERILSGEDVVVKRQVIATPKKRTPQKPKPSKPSHPFFNRDVGKKQPAASKHVSPKKASAVTPGKLRMQSFSDRIQEAREPSHNIGSALLRDRLMTRHPGAKEPPFPARDHTHIRALDSDPAIPLIADDYLHQKYGQRKRKQARVPVPPEASILARFTSQLAVPGERRLRPDGFLDPDPTLHVPDRLLISGREIAQRVSKELSIEVIDDEVDEISVARHTLVHPSLQRLYDRIPTTMTAFDDVKGENLCWTQKYAPAATLDVLQPGNEMAVLRDWLKSLAVRSVEGSVAVPNKSVSSKVSDKPKGSKKRKSKADEMEDFLVDSDEDVTEMSELPLDGEHESTSSDARKVQRSIVQVVQNGTKLANAVLLSGPSGCGKTAAAYAVAKELGFKVFEIGPSERRSGKDVIDRVGDMTENHLVKHHGTEEPGEQSSTEEPGKNDEAFQKDLESGRQGKMSSFFKSKAKPKQVEPKNTLKEKKLRAVQDAIKKQPRDQQQSLILLEEVDVLFKDDKDFWSTVLRLITTSKRPFIITCNDEDLVPVQAISMHAILRLTPPPVELATDYMLLLAAAEGHLLKREAVASLYQQHGSDLRASISELNFWCQMGIGDPRGGLSWIYQRYPAGSDLDSHGQRLRTVSDGTYEQRSKASAPSKDAEETSLWTWNEFRPQRTTALRVDDLLHKAHESISSTNRQQSFEALKQFSHLTETMSAADAITANGIPGSAALDPTQPELPEKARANYIEGMALMQTDECVDYMNFAKHLYTAMTLLAHRNYDGSEALGSDSRVAHDGGLSRHAFACFDAIAVPKELSATGSGLVQSVFDGPLETITLDLAPYVRAIVYSDQAREQMRDRLNLLTSDGRRAKRARTTRAARSALEGGQRATTRREKWFPNDLHVDSVLATGGKDWPRFSNGMDIASTEGSTSGHAAKLIEPISSAEDETQYR</sequence>
<dbReference type="InterPro" id="IPR003593">
    <property type="entry name" value="AAA+_ATPase"/>
</dbReference>
<feature type="domain" description="AAA+ ATPase" evidence="2">
    <location>
        <begin position="615"/>
        <end position="816"/>
    </location>
</feature>
<feature type="compositionally biased region" description="Acidic residues" evidence="1">
    <location>
        <begin position="567"/>
        <end position="577"/>
    </location>
</feature>
<dbReference type="GO" id="GO:0005634">
    <property type="term" value="C:nucleus"/>
    <property type="evidence" value="ECO:0007669"/>
    <property type="project" value="TreeGrafter"/>
</dbReference>
<feature type="region of interest" description="Disordered" evidence="1">
    <location>
        <begin position="268"/>
        <end position="315"/>
    </location>
</feature>
<dbReference type="Gene3D" id="3.40.50.300">
    <property type="entry name" value="P-loop containing nucleotide triphosphate hydrolases"/>
    <property type="match status" value="1"/>
</dbReference>
<accession>A0AAI8YS94</accession>
<feature type="compositionally biased region" description="Basic residues" evidence="1">
    <location>
        <begin position="272"/>
        <end position="284"/>
    </location>
</feature>
<dbReference type="PANTHER" id="PTHR23389">
    <property type="entry name" value="CHROMOSOME TRANSMISSION FIDELITY FACTOR 18"/>
    <property type="match status" value="1"/>
</dbReference>
<dbReference type="SUPFAM" id="SSF52540">
    <property type="entry name" value="P-loop containing nucleoside triphosphate hydrolases"/>
    <property type="match status" value="1"/>
</dbReference>
<evidence type="ECO:0000256" key="1">
    <source>
        <dbReference type="SAM" id="MobiDB-lite"/>
    </source>
</evidence>
<dbReference type="GO" id="GO:0005524">
    <property type="term" value="F:ATP binding"/>
    <property type="evidence" value="ECO:0007669"/>
    <property type="project" value="InterPro"/>
</dbReference>
<feature type="region of interest" description="Disordered" evidence="1">
    <location>
        <begin position="1162"/>
        <end position="1195"/>
    </location>
</feature>
<feature type="compositionally biased region" description="Basic and acidic residues" evidence="1">
    <location>
        <begin position="718"/>
        <end position="727"/>
    </location>
</feature>
<evidence type="ECO:0000313" key="3">
    <source>
        <dbReference type="EMBL" id="CAK3812357.1"/>
    </source>
</evidence>
<feature type="region of interest" description="Disordered" evidence="1">
    <location>
        <begin position="671"/>
        <end position="692"/>
    </location>
</feature>
<reference evidence="3" key="1">
    <citation type="submission" date="2023-11" db="EMBL/GenBank/DDBJ databases">
        <authorList>
            <person name="Alioto T."/>
            <person name="Alioto T."/>
            <person name="Gomez Garrido J."/>
        </authorList>
    </citation>
    <scope>NUCLEOTIDE SEQUENCE</scope>
</reference>
<dbReference type="GO" id="GO:0016887">
    <property type="term" value="F:ATP hydrolysis activity"/>
    <property type="evidence" value="ECO:0007669"/>
    <property type="project" value="InterPro"/>
</dbReference>
<gene>
    <name evidence="3" type="ORF">LECACI_7A001046</name>
</gene>
<keyword evidence="4" id="KW-1185">Reference proteome</keyword>
<name>A0AAI8YS94_9PEZI</name>
<comment type="caution">
    <text evidence="3">The sequence shown here is derived from an EMBL/GenBank/DDBJ whole genome shotgun (WGS) entry which is preliminary data.</text>
</comment>
<protein>
    <submittedName>
        <fullName evidence="3">Telomere length regulation elg1</fullName>
    </submittedName>
</protein>
<dbReference type="Pfam" id="PF00004">
    <property type="entry name" value="AAA"/>
    <property type="match status" value="1"/>
</dbReference>
<feature type="region of interest" description="Disordered" evidence="1">
    <location>
        <begin position="1111"/>
        <end position="1135"/>
    </location>
</feature>
<feature type="region of interest" description="Disordered" evidence="1">
    <location>
        <begin position="708"/>
        <end position="727"/>
    </location>
</feature>
<dbReference type="CDD" id="cd00009">
    <property type="entry name" value="AAA"/>
    <property type="match status" value="1"/>
</dbReference>
<evidence type="ECO:0000259" key="2">
    <source>
        <dbReference type="SMART" id="SM00382"/>
    </source>
</evidence>
<feature type="region of interest" description="Disordered" evidence="1">
    <location>
        <begin position="1"/>
        <end position="229"/>
    </location>
</feature>
<feature type="region of interest" description="Disordered" evidence="1">
    <location>
        <begin position="544"/>
        <end position="577"/>
    </location>
</feature>
<feature type="compositionally biased region" description="Basic and acidic residues" evidence="1">
    <location>
        <begin position="52"/>
        <end position="61"/>
    </location>
</feature>
<dbReference type="SMART" id="SM00382">
    <property type="entry name" value="AAA"/>
    <property type="match status" value="1"/>
</dbReference>
<dbReference type="PANTHER" id="PTHR23389:SF21">
    <property type="entry name" value="ATPASE FAMILY AAA DOMAIN-CONTAINING PROTEIN 5"/>
    <property type="match status" value="1"/>
</dbReference>
<dbReference type="AlphaFoldDB" id="A0AAI8YS94"/>
<dbReference type="EMBL" id="CAVMBE010000003">
    <property type="protein sequence ID" value="CAK3812357.1"/>
    <property type="molecule type" value="Genomic_DNA"/>
</dbReference>
<dbReference type="Proteomes" id="UP001296104">
    <property type="component" value="Unassembled WGS sequence"/>
</dbReference>
<feature type="compositionally biased region" description="Acidic residues" evidence="1">
    <location>
        <begin position="40"/>
        <end position="51"/>
    </location>
</feature>
<evidence type="ECO:0000313" key="4">
    <source>
        <dbReference type="Proteomes" id="UP001296104"/>
    </source>
</evidence>
<dbReference type="InterPro" id="IPR003959">
    <property type="entry name" value="ATPase_AAA_core"/>
</dbReference>
<proteinExistence type="predicted"/>
<dbReference type="GO" id="GO:0003677">
    <property type="term" value="F:DNA binding"/>
    <property type="evidence" value="ECO:0007669"/>
    <property type="project" value="TreeGrafter"/>
</dbReference>
<dbReference type="InterPro" id="IPR027417">
    <property type="entry name" value="P-loop_NTPase"/>
</dbReference>
<organism evidence="3 4">
    <name type="scientific">Lecanosticta acicola</name>
    <dbReference type="NCBI Taxonomy" id="111012"/>
    <lineage>
        <taxon>Eukaryota</taxon>
        <taxon>Fungi</taxon>
        <taxon>Dikarya</taxon>
        <taxon>Ascomycota</taxon>
        <taxon>Pezizomycotina</taxon>
        <taxon>Dothideomycetes</taxon>
        <taxon>Dothideomycetidae</taxon>
        <taxon>Mycosphaerellales</taxon>
        <taxon>Mycosphaerellaceae</taxon>
        <taxon>Lecanosticta</taxon>
    </lineage>
</organism>